<evidence type="ECO:0000256" key="12">
    <source>
        <dbReference type="ARBA" id="ARBA00023125"/>
    </source>
</evidence>
<dbReference type="SMART" id="SM00490">
    <property type="entry name" value="HELICc"/>
    <property type="match status" value="1"/>
</dbReference>
<dbReference type="NCBIfam" id="TIGR00614">
    <property type="entry name" value="recQ_fam"/>
    <property type="match status" value="1"/>
</dbReference>
<dbReference type="EMBL" id="CAHIKZ030000779">
    <property type="protein sequence ID" value="CAE1238268.1"/>
    <property type="molecule type" value="Genomic_DNA"/>
</dbReference>
<comment type="catalytic activity">
    <reaction evidence="15 17">
        <text>Couples ATP hydrolysis with the unwinding of duplex DNA by translocating in the 3'-5' direction.</text>
        <dbReference type="EC" id="5.6.2.4"/>
    </reaction>
</comment>
<evidence type="ECO:0000256" key="18">
    <source>
        <dbReference type="SAM" id="Coils"/>
    </source>
</evidence>
<comment type="cofactor">
    <cofactor evidence="3">
        <name>Zn(2+)</name>
        <dbReference type="ChEBI" id="CHEBI:29105"/>
    </cofactor>
</comment>
<keyword evidence="6" id="KW-0479">Metal-binding</keyword>
<dbReference type="Proteomes" id="UP000597762">
    <property type="component" value="Unassembled WGS sequence"/>
</dbReference>
<dbReference type="GO" id="GO:0009378">
    <property type="term" value="F:four-way junction helicase activity"/>
    <property type="evidence" value="ECO:0007669"/>
    <property type="project" value="TreeGrafter"/>
</dbReference>
<feature type="region of interest" description="Disordered" evidence="19">
    <location>
        <begin position="586"/>
        <end position="666"/>
    </location>
</feature>
<dbReference type="Pfam" id="PF00271">
    <property type="entry name" value="Helicase_C"/>
    <property type="match status" value="1"/>
</dbReference>
<comment type="caution">
    <text evidence="22">The sequence shown here is derived from an EMBL/GenBank/DDBJ whole genome shotgun (WGS) entry which is preliminary data.</text>
</comment>
<dbReference type="PROSITE" id="PS51192">
    <property type="entry name" value="HELICASE_ATP_BIND_1"/>
    <property type="match status" value="1"/>
</dbReference>
<keyword evidence="14 17" id="KW-0539">Nucleus</keyword>
<dbReference type="CDD" id="cd18794">
    <property type="entry name" value="SF2_C_RecQ"/>
    <property type="match status" value="1"/>
</dbReference>
<proteinExistence type="inferred from homology"/>
<dbReference type="InterPro" id="IPR027417">
    <property type="entry name" value="P-loop_NTPase"/>
</dbReference>
<dbReference type="GO" id="GO:0000724">
    <property type="term" value="P:double-strand break repair via homologous recombination"/>
    <property type="evidence" value="ECO:0007669"/>
    <property type="project" value="TreeGrafter"/>
</dbReference>
<dbReference type="FunFam" id="3.40.50.300:FF:000596">
    <property type="entry name" value="ATP-dependent DNA helicase"/>
    <property type="match status" value="1"/>
</dbReference>
<comment type="catalytic activity">
    <reaction evidence="16">
        <text>ATP + H2O = ADP + phosphate + H(+)</text>
        <dbReference type="Rhea" id="RHEA:13065"/>
        <dbReference type="ChEBI" id="CHEBI:15377"/>
        <dbReference type="ChEBI" id="CHEBI:15378"/>
        <dbReference type="ChEBI" id="CHEBI:30616"/>
        <dbReference type="ChEBI" id="CHEBI:43474"/>
        <dbReference type="ChEBI" id="CHEBI:456216"/>
    </reaction>
    <physiologicalReaction direction="left-to-right" evidence="16">
        <dbReference type="Rhea" id="RHEA:13066"/>
    </physiologicalReaction>
</comment>
<dbReference type="Gene3D" id="1.10.10.10">
    <property type="entry name" value="Winged helix-like DNA-binding domain superfamily/Winged helix DNA-binding domain"/>
    <property type="match status" value="1"/>
</dbReference>
<evidence type="ECO:0000256" key="17">
    <source>
        <dbReference type="RuleBase" id="RU364117"/>
    </source>
</evidence>
<comment type="cofactor">
    <cofactor evidence="1">
        <name>Mn(2+)</name>
        <dbReference type="ChEBI" id="CHEBI:29035"/>
    </cofactor>
</comment>
<dbReference type="AlphaFoldDB" id="A0A812BR16"/>
<dbReference type="InterPro" id="IPR032284">
    <property type="entry name" value="RecQ_Zn-bd"/>
</dbReference>
<dbReference type="GO" id="GO:0046872">
    <property type="term" value="F:metal ion binding"/>
    <property type="evidence" value="ECO:0007669"/>
    <property type="project" value="UniProtKB-KW"/>
</dbReference>
<accession>A0A812BR16</accession>
<evidence type="ECO:0000256" key="7">
    <source>
        <dbReference type="ARBA" id="ARBA00022741"/>
    </source>
</evidence>
<evidence type="ECO:0000313" key="23">
    <source>
        <dbReference type="Proteomes" id="UP000597762"/>
    </source>
</evidence>
<evidence type="ECO:0000256" key="2">
    <source>
        <dbReference type="ARBA" id="ARBA00001946"/>
    </source>
</evidence>
<evidence type="ECO:0000313" key="22">
    <source>
        <dbReference type="EMBL" id="CAE1238268.1"/>
    </source>
</evidence>
<evidence type="ECO:0000256" key="3">
    <source>
        <dbReference type="ARBA" id="ARBA00001947"/>
    </source>
</evidence>
<evidence type="ECO:0000259" key="21">
    <source>
        <dbReference type="PROSITE" id="PS51194"/>
    </source>
</evidence>
<evidence type="ECO:0000256" key="19">
    <source>
        <dbReference type="SAM" id="MobiDB-lite"/>
    </source>
</evidence>
<comment type="similarity">
    <text evidence="5 17">Belongs to the helicase family. RecQ subfamily.</text>
</comment>
<dbReference type="Pfam" id="PF16124">
    <property type="entry name" value="RecQ_Zn_bind"/>
    <property type="match status" value="1"/>
</dbReference>
<dbReference type="SUPFAM" id="SSF52540">
    <property type="entry name" value="P-loop containing nucleoside triphosphate hydrolases"/>
    <property type="match status" value="1"/>
</dbReference>
<dbReference type="GO" id="GO:0005694">
    <property type="term" value="C:chromosome"/>
    <property type="evidence" value="ECO:0007669"/>
    <property type="project" value="TreeGrafter"/>
</dbReference>
<feature type="domain" description="Helicase ATP-binding" evidence="20">
    <location>
        <begin position="89"/>
        <end position="264"/>
    </location>
</feature>
<evidence type="ECO:0000256" key="13">
    <source>
        <dbReference type="ARBA" id="ARBA00023235"/>
    </source>
</evidence>
<dbReference type="GO" id="GO:0003677">
    <property type="term" value="F:DNA binding"/>
    <property type="evidence" value="ECO:0007669"/>
    <property type="project" value="UniProtKB-KW"/>
</dbReference>
<dbReference type="OrthoDB" id="10261556at2759"/>
<dbReference type="GO" id="GO:0043138">
    <property type="term" value="F:3'-5' DNA helicase activity"/>
    <property type="evidence" value="ECO:0007669"/>
    <property type="project" value="UniProtKB-EC"/>
</dbReference>
<dbReference type="InterPro" id="IPR002464">
    <property type="entry name" value="DNA/RNA_helicase_DEAH_CS"/>
</dbReference>
<evidence type="ECO:0000256" key="1">
    <source>
        <dbReference type="ARBA" id="ARBA00001936"/>
    </source>
</evidence>
<dbReference type="CDD" id="cd18015">
    <property type="entry name" value="DEXHc_RecQ1"/>
    <property type="match status" value="1"/>
</dbReference>
<evidence type="ECO:0000256" key="15">
    <source>
        <dbReference type="ARBA" id="ARBA00034617"/>
    </source>
</evidence>
<dbReference type="PROSITE" id="PS51194">
    <property type="entry name" value="HELICASE_CTER"/>
    <property type="match status" value="1"/>
</dbReference>
<keyword evidence="9 17" id="KW-0347">Helicase</keyword>
<dbReference type="GO" id="GO:0016787">
    <property type="term" value="F:hydrolase activity"/>
    <property type="evidence" value="ECO:0007669"/>
    <property type="project" value="UniProtKB-KW"/>
</dbReference>
<keyword evidence="10" id="KW-0862">Zinc</keyword>
<protein>
    <recommendedName>
        <fullName evidence="17">ATP-dependent DNA helicase</fullName>
        <ecNumber evidence="17">5.6.2.4</ecNumber>
    </recommendedName>
</protein>
<keyword evidence="23" id="KW-1185">Reference proteome</keyword>
<dbReference type="GO" id="GO:0005524">
    <property type="term" value="F:ATP binding"/>
    <property type="evidence" value="ECO:0007669"/>
    <property type="project" value="UniProtKB-KW"/>
</dbReference>
<comment type="subcellular location">
    <subcellularLocation>
        <location evidence="4 17">Nucleus</location>
    </subcellularLocation>
</comment>
<feature type="coiled-coil region" evidence="18">
    <location>
        <begin position="1"/>
        <end position="42"/>
    </location>
</feature>
<gene>
    <name evidence="22" type="ORF">SPHA_21214</name>
</gene>
<dbReference type="FunFam" id="3.40.50.300:FF:000752">
    <property type="entry name" value="ATP-dependent DNA helicase"/>
    <property type="match status" value="1"/>
</dbReference>
<keyword evidence="18" id="KW-0175">Coiled coil</keyword>
<comment type="cofactor">
    <cofactor evidence="2">
        <name>Mg(2+)</name>
        <dbReference type="ChEBI" id="CHEBI:18420"/>
    </cofactor>
</comment>
<dbReference type="EC" id="5.6.2.4" evidence="17"/>
<dbReference type="SMART" id="SM00487">
    <property type="entry name" value="DEXDc"/>
    <property type="match status" value="1"/>
</dbReference>
<evidence type="ECO:0000259" key="20">
    <source>
        <dbReference type="PROSITE" id="PS51192"/>
    </source>
</evidence>
<evidence type="ECO:0000256" key="5">
    <source>
        <dbReference type="ARBA" id="ARBA00005446"/>
    </source>
</evidence>
<dbReference type="PROSITE" id="PS00690">
    <property type="entry name" value="DEAH_ATP_HELICASE"/>
    <property type="match status" value="1"/>
</dbReference>
<keyword evidence="7 17" id="KW-0547">Nucleotide-binding</keyword>
<dbReference type="PANTHER" id="PTHR13710:SF105">
    <property type="entry name" value="ATP-DEPENDENT DNA HELICASE Q1"/>
    <property type="match status" value="1"/>
</dbReference>
<feature type="compositionally biased region" description="Low complexity" evidence="19">
    <location>
        <begin position="643"/>
        <end position="657"/>
    </location>
</feature>
<evidence type="ECO:0000256" key="8">
    <source>
        <dbReference type="ARBA" id="ARBA00022801"/>
    </source>
</evidence>
<reference evidence="22" key="1">
    <citation type="submission" date="2021-01" db="EMBL/GenBank/DDBJ databases">
        <authorList>
            <person name="Li R."/>
            <person name="Bekaert M."/>
        </authorList>
    </citation>
    <scope>NUCLEOTIDE SEQUENCE</scope>
    <source>
        <strain evidence="22">Farmed</strain>
    </source>
</reference>
<evidence type="ECO:0000256" key="14">
    <source>
        <dbReference type="ARBA" id="ARBA00023242"/>
    </source>
</evidence>
<dbReference type="InterPro" id="IPR001650">
    <property type="entry name" value="Helicase_C-like"/>
</dbReference>
<dbReference type="InterPro" id="IPR036388">
    <property type="entry name" value="WH-like_DNA-bd_sf"/>
</dbReference>
<sequence length="712" mass="80637">MDEYRKELASVKDEIMRTEIQIRNLTKRHSNLLQKKEELEYLITECKVKAEDEGKVWDDTNFPWSDKLQNRMSSVFHIEKLRPLQLETMNVTMSGKDCFLIMPTGGGKSLCFQLPALISKGITLVVSPLISLIEDQLVSLEMHGVEACTLNSATGKEETNRIMNAMLDPNASLRLLYVTPEKLAKSKRFMARLEKMHKAGRFARLVIDEVHCCSQWGHDFRPDYKFLGIMKTQFPDVPILGLTATASSKVITDVKKILNLPHSYIFRASFNRPNLFYEVREKPIAAKDVLNEISNLIQGKFRGKSGIVYCFSRKESEDVTVGLRELGVRCGCYHADLDNMDRKRTHKAWLSNNIQVIVATVAFGMGIDKPDVRFVIHHSLSKSMENLYQEAGRAGRDDKFSNCIIYYRLRDVMRQSTMVFSEQKGIENLYGLMDYCSDIERCRRTMIANHFGESSGPIDCNKMCDICKSKSFYVFREKNVSTQCLDILKLVTHGVKIDKKLTLNKLLDAWFGKGPPGSRLKEVKPPNLTMETCERIVATMLMRGQLKEEFHFTPYSTISYLIAGPMASILKAGQEFLMKFRVRKAPGSSDSLSVGDSKGKNKSKKSITLLESDEENDNRRDVFGSTAEAHGRCARPRRTAKTGSRPGSAAAASRAPAGPDPRARQLARPHAYRLAPETGRQAGRQLALTLLFFKVRSEFSRQSSTRFRQPAQ</sequence>
<dbReference type="GO" id="GO:0005737">
    <property type="term" value="C:cytoplasm"/>
    <property type="evidence" value="ECO:0007669"/>
    <property type="project" value="TreeGrafter"/>
</dbReference>
<keyword evidence="11 17" id="KW-0067">ATP-binding</keyword>
<dbReference type="Gene3D" id="3.40.50.300">
    <property type="entry name" value="P-loop containing nucleotide triphosphate hydrolases"/>
    <property type="match status" value="2"/>
</dbReference>
<keyword evidence="13" id="KW-0413">Isomerase</keyword>
<dbReference type="InterPro" id="IPR004589">
    <property type="entry name" value="DNA_helicase_ATP-dep_RecQ"/>
</dbReference>
<feature type="domain" description="Helicase C-terminal" evidence="21">
    <location>
        <begin position="289"/>
        <end position="440"/>
    </location>
</feature>
<keyword evidence="12" id="KW-0238">DNA-binding</keyword>
<name>A0A812BR16_ACAPH</name>
<evidence type="ECO:0000256" key="11">
    <source>
        <dbReference type="ARBA" id="ARBA00022840"/>
    </source>
</evidence>
<evidence type="ECO:0000256" key="16">
    <source>
        <dbReference type="ARBA" id="ARBA00048778"/>
    </source>
</evidence>
<evidence type="ECO:0000256" key="10">
    <source>
        <dbReference type="ARBA" id="ARBA00022833"/>
    </source>
</evidence>
<dbReference type="InterPro" id="IPR014001">
    <property type="entry name" value="Helicase_ATP-bd"/>
</dbReference>
<dbReference type="PANTHER" id="PTHR13710">
    <property type="entry name" value="DNA HELICASE RECQ FAMILY MEMBER"/>
    <property type="match status" value="1"/>
</dbReference>
<dbReference type="GO" id="GO:0005634">
    <property type="term" value="C:nucleus"/>
    <property type="evidence" value="ECO:0007669"/>
    <property type="project" value="UniProtKB-SubCell"/>
</dbReference>
<evidence type="ECO:0000256" key="9">
    <source>
        <dbReference type="ARBA" id="ARBA00022806"/>
    </source>
</evidence>
<dbReference type="Pfam" id="PF00270">
    <property type="entry name" value="DEAD"/>
    <property type="match status" value="1"/>
</dbReference>
<evidence type="ECO:0000256" key="4">
    <source>
        <dbReference type="ARBA" id="ARBA00004123"/>
    </source>
</evidence>
<evidence type="ECO:0000256" key="6">
    <source>
        <dbReference type="ARBA" id="ARBA00022723"/>
    </source>
</evidence>
<dbReference type="InterPro" id="IPR011545">
    <property type="entry name" value="DEAD/DEAH_box_helicase_dom"/>
</dbReference>
<organism evidence="22 23">
    <name type="scientific">Acanthosepion pharaonis</name>
    <name type="common">Pharaoh cuttlefish</name>
    <name type="synonym">Sepia pharaonis</name>
    <dbReference type="NCBI Taxonomy" id="158019"/>
    <lineage>
        <taxon>Eukaryota</taxon>
        <taxon>Metazoa</taxon>
        <taxon>Spiralia</taxon>
        <taxon>Lophotrochozoa</taxon>
        <taxon>Mollusca</taxon>
        <taxon>Cephalopoda</taxon>
        <taxon>Coleoidea</taxon>
        <taxon>Decapodiformes</taxon>
        <taxon>Sepiida</taxon>
        <taxon>Sepiina</taxon>
        <taxon>Sepiidae</taxon>
        <taxon>Acanthosepion</taxon>
    </lineage>
</organism>
<keyword evidence="8 17" id="KW-0378">Hydrolase</keyword>